<keyword evidence="7" id="KW-0802">TPR repeat</keyword>
<dbReference type="Pfam" id="PF13640">
    <property type="entry name" value="2OG-FeII_Oxy_3"/>
    <property type="match status" value="1"/>
</dbReference>
<keyword evidence="5 13" id="KW-0732">Signal</keyword>
<dbReference type="InterPro" id="IPR006620">
    <property type="entry name" value="Pro_4_hyd_alph"/>
</dbReference>
<organism evidence="15 16">
    <name type="scientific">Bagarius yarrelli</name>
    <name type="common">Goonch</name>
    <name type="synonym">Bagrus yarrelli</name>
    <dbReference type="NCBI Taxonomy" id="175774"/>
    <lineage>
        <taxon>Eukaryota</taxon>
        <taxon>Metazoa</taxon>
        <taxon>Chordata</taxon>
        <taxon>Craniata</taxon>
        <taxon>Vertebrata</taxon>
        <taxon>Euteleostomi</taxon>
        <taxon>Actinopterygii</taxon>
        <taxon>Neopterygii</taxon>
        <taxon>Teleostei</taxon>
        <taxon>Ostariophysi</taxon>
        <taxon>Siluriformes</taxon>
        <taxon>Sisoridae</taxon>
        <taxon>Sisorinae</taxon>
        <taxon>Bagarius</taxon>
    </lineage>
</organism>
<evidence type="ECO:0000259" key="14">
    <source>
        <dbReference type="PROSITE" id="PS51471"/>
    </source>
</evidence>
<feature type="signal peptide" evidence="13">
    <location>
        <begin position="1"/>
        <end position="22"/>
    </location>
</feature>
<keyword evidence="11" id="KW-0408">Iron</keyword>
<evidence type="ECO:0000256" key="8">
    <source>
        <dbReference type="ARBA" id="ARBA00022896"/>
    </source>
</evidence>
<keyword evidence="4" id="KW-0479">Metal-binding</keyword>
<protein>
    <recommendedName>
        <fullName evidence="3">procollagen-proline 3-dioxygenase</fullName>
        <ecNumber evidence="3">1.14.11.7</ecNumber>
    </recommendedName>
</protein>
<keyword evidence="8" id="KW-0847">Vitamin C</keyword>
<dbReference type="GO" id="GO:0019797">
    <property type="term" value="F:procollagen-proline 3-dioxygenase activity"/>
    <property type="evidence" value="ECO:0007669"/>
    <property type="project" value="UniProtKB-EC"/>
</dbReference>
<reference evidence="15 16" key="1">
    <citation type="journal article" date="2019" name="Genome Biol. Evol.">
        <title>Whole-Genome Sequencing of the Giant Devil Catfish, Bagarius yarrelli.</title>
        <authorList>
            <person name="Jiang W."/>
            <person name="Lv Y."/>
            <person name="Cheng L."/>
            <person name="Yang K."/>
            <person name="Chao B."/>
            <person name="Wang X."/>
            <person name="Li Y."/>
            <person name="Pan X."/>
            <person name="You X."/>
            <person name="Zhang Y."/>
            <person name="Yang J."/>
            <person name="Li J."/>
            <person name="Zhang X."/>
            <person name="Liu S."/>
            <person name="Sun C."/>
            <person name="Yang J."/>
            <person name="Shi Q."/>
        </authorList>
    </citation>
    <scope>NUCLEOTIDE SEQUENCE [LARGE SCALE GENOMIC DNA]</scope>
    <source>
        <strain evidence="15">JWS20170419001</strain>
        <tissue evidence="15">Muscle</tissue>
    </source>
</reference>
<comment type="cofactor">
    <cofactor evidence="1">
        <name>L-ascorbate</name>
        <dbReference type="ChEBI" id="CHEBI:38290"/>
    </cofactor>
</comment>
<comment type="cofactor">
    <cofactor evidence="2">
        <name>Fe cation</name>
        <dbReference type="ChEBI" id="CHEBI:24875"/>
    </cofactor>
</comment>
<evidence type="ECO:0000256" key="12">
    <source>
        <dbReference type="ARBA" id="ARBA00023180"/>
    </source>
</evidence>
<dbReference type="Gene3D" id="2.60.120.620">
    <property type="entry name" value="q2cbj1_9rhob like domain"/>
    <property type="match status" value="1"/>
</dbReference>
<evidence type="ECO:0000256" key="11">
    <source>
        <dbReference type="ARBA" id="ARBA00023004"/>
    </source>
</evidence>
<keyword evidence="10" id="KW-0560">Oxidoreductase</keyword>
<proteinExistence type="predicted"/>
<feature type="chain" id="PRO_5021899704" description="procollagen-proline 3-dioxygenase" evidence="13">
    <location>
        <begin position="23"/>
        <end position="655"/>
    </location>
</feature>
<feature type="domain" description="Fe2OG dioxygenase" evidence="14">
    <location>
        <begin position="448"/>
        <end position="593"/>
    </location>
</feature>
<evidence type="ECO:0000256" key="9">
    <source>
        <dbReference type="ARBA" id="ARBA00022964"/>
    </source>
</evidence>
<dbReference type="GO" id="GO:0005783">
    <property type="term" value="C:endoplasmic reticulum"/>
    <property type="evidence" value="ECO:0007669"/>
    <property type="project" value="TreeGrafter"/>
</dbReference>
<evidence type="ECO:0000256" key="1">
    <source>
        <dbReference type="ARBA" id="ARBA00001961"/>
    </source>
</evidence>
<dbReference type="OrthoDB" id="8517835at2759"/>
<evidence type="ECO:0000256" key="2">
    <source>
        <dbReference type="ARBA" id="ARBA00001962"/>
    </source>
</evidence>
<dbReference type="InterPro" id="IPR056585">
    <property type="entry name" value="Leprecan_dom"/>
</dbReference>
<dbReference type="Proteomes" id="UP000319801">
    <property type="component" value="Unassembled WGS sequence"/>
</dbReference>
<dbReference type="Pfam" id="PF23557">
    <property type="entry name" value="TPR_leprecan"/>
    <property type="match status" value="2"/>
</dbReference>
<dbReference type="GO" id="GO:0005506">
    <property type="term" value="F:iron ion binding"/>
    <property type="evidence" value="ECO:0007669"/>
    <property type="project" value="InterPro"/>
</dbReference>
<evidence type="ECO:0000256" key="10">
    <source>
        <dbReference type="ARBA" id="ARBA00023002"/>
    </source>
</evidence>
<name>A0A556VCB6_BAGYA</name>
<dbReference type="InterPro" id="IPR005123">
    <property type="entry name" value="Oxoglu/Fe-dep_dioxygenase_dom"/>
</dbReference>
<dbReference type="AlphaFoldDB" id="A0A556VCB6"/>
<accession>A0A556VCB6</accession>
<dbReference type="SMART" id="SM00702">
    <property type="entry name" value="P4Hc"/>
    <property type="match status" value="1"/>
</dbReference>
<evidence type="ECO:0000256" key="5">
    <source>
        <dbReference type="ARBA" id="ARBA00022729"/>
    </source>
</evidence>
<dbReference type="PROSITE" id="PS51471">
    <property type="entry name" value="FE2OG_OXY"/>
    <property type="match status" value="1"/>
</dbReference>
<evidence type="ECO:0000256" key="6">
    <source>
        <dbReference type="ARBA" id="ARBA00022737"/>
    </source>
</evidence>
<dbReference type="PANTHER" id="PTHR14049:SF1">
    <property type="entry name" value="PROLYL 3-HYDROXYLASE 2"/>
    <property type="match status" value="1"/>
</dbReference>
<keyword evidence="16" id="KW-1185">Reference proteome</keyword>
<dbReference type="InterPro" id="IPR044862">
    <property type="entry name" value="Pro_4_hyd_alph_FE2OG_OXY"/>
</dbReference>
<evidence type="ECO:0000256" key="7">
    <source>
        <dbReference type="ARBA" id="ARBA00022803"/>
    </source>
</evidence>
<keyword evidence="6" id="KW-0677">Repeat</keyword>
<sequence>MEAHFLQTCGALTLILITLSAATLEPYDLLYDSGVEALQRGDYVVRFMEKALETSAELRQTKIRCGIKCGDEHELDATAAATELQLFDVILRRAACLNLCIESKLGPHSVHKVSADVQHDFHRRIPYNYLQLAYLKHYHSLWNVTDEYRLQIKLEITSDDNQLNQTKKAAAAAHTYFQANPEHIEINLEQYKALHGVEEKHFVDRENRPHQRIFTAAVQLYEEGNFEESVGLFEEALAEYFNADTECRVLCEGPQNFRDHDHVLYRYTMAELISDHYTQVLNCQRDCVRDLATRPGRLSPMENYLPLHYDYLQFAYFQGEEFMTENVEYYMEMLGHGAQPRQEAVHYLQRHKKELELLVIGTENLGVSYTQENYWSNSGGRDDETRIPSGTDGWLEFVPITKKNISRVMFTQQQLQEGGSLLYDSVRLVHNSHSLNGTQRVVLDDIITEDECSELRHLAHITSSAGDGYRGKMSPHTPNEKFEGTTVLRTLKVILCSIILVCALLYLNGDFDGGEFIFTKMDAKTITVSSLKNLHCVYTRTHLSLSVVIISVLGSVKPRCGRMVGFSSGGENPHGVRAVTRGQRCAVALWFTLDPLYRELVSIDQWQAVHLVPGPSVGIYTSDTPLPQLQTSTLQPQLYHVHHLEQFRINIYLIT</sequence>
<gene>
    <name evidence="15" type="ORF">Baya_15661</name>
</gene>
<dbReference type="EMBL" id="VCAZ01000229">
    <property type="protein sequence ID" value="TTK63270.1"/>
    <property type="molecule type" value="Genomic_DNA"/>
</dbReference>
<dbReference type="PANTHER" id="PTHR14049">
    <property type="entry name" value="LEPRECAN 1"/>
    <property type="match status" value="1"/>
</dbReference>
<keyword evidence="9" id="KW-0223">Dioxygenase</keyword>
<dbReference type="InterPro" id="IPR039575">
    <property type="entry name" value="P3H"/>
</dbReference>
<evidence type="ECO:0000256" key="13">
    <source>
        <dbReference type="SAM" id="SignalP"/>
    </source>
</evidence>
<evidence type="ECO:0000256" key="3">
    <source>
        <dbReference type="ARBA" id="ARBA00012262"/>
    </source>
</evidence>
<dbReference type="GO" id="GO:0032963">
    <property type="term" value="P:collagen metabolic process"/>
    <property type="evidence" value="ECO:0007669"/>
    <property type="project" value="InterPro"/>
</dbReference>
<evidence type="ECO:0000313" key="16">
    <source>
        <dbReference type="Proteomes" id="UP000319801"/>
    </source>
</evidence>
<comment type="caution">
    <text evidence="15">The sequence shown here is derived from an EMBL/GenBank/DDBJ whole genome shotgun (WGS) entry which is preliminary data.</text>
</comment>
<keyword evidence="12" id="KW-0325">Glycoprotein</keyword>
<evidence type="ECO:0000313" key="15">
    <source>
        <dbReference type="EMBL" id="TTK63270.1"/>
    </source>
</evidence>
<dbReference type="EC" id="1.14.11.7" evidence="3"/>
<dbReference type="GO" id="GO:0031418">
    <property type="term" value="F:L-ascorbic acid binding"/>
    <property type="evidence" value="ECO:0007669"/>
    <property type="project" value="UniProtKB-KW"/>
</dbReference>
<evidence type="ECO:0000256" key="4">
    <source>
        <dbReference type="ARBA" id="ARBA00022723"/>
    </source>
</evidence>